<name>A0A2P2MND1_RHIMU</name>
<sequence length="12" mass="1360">MNTPKDKSTQPI</sequence>
<proteinExistence type="predicted"/>
<protein>
    <submittedName>
        <fullName evidence="1">Uncharacterized protein</fullName>
    </submittedName>
</protein>
<organism evidence="1">
    <name type="scientific">Rhizophora mucronata</name>
    <name type="common">Asiatic mangrove</name>
    <dbReference type="NCBI Taxonomy" id="61149"/>
    <lineage>
        <taxon>Eukaryota</taxon>
        <taxon>Viridiplantae</taxon>
        <taxon>Streptophyta</taxon>
        <taxon>Embryophyta</taxon>
        <taxon>Tracheophyta</taxon>
        <taxon>Spermatophyta</taxon>
        <taxon>Magnoliopsida</taxon>
        <taxon>eudicotyledons</taxon>
        <taxon>Gunneridae</taxon>
        <taxon>Pentapetalae</taxon>
        <taxon>rosids</taxon>
        <taxon>fabids</taxon>
        <taxon>Malpighiales</taxon>
        <taxon>Rhizophoraceae</taxon>
        <taxon>Rhizophora</taxon>
    </lineage>
</organism>
<evidence type="ECO:0000313" key="1">
    <source>
        <dbReference type="EMBL" id="MBX31728.1"/>
    </source>
</evidence>
<accession>A0A2P2MND1</accession>
<dbReference type="EMBL" id="GGEC01051244">
    <property type="protein sequence ID" value="MBX31728.1"/>
    <property type="molecule type" value="Transcribed_RNA"/>
</dbReference>
<reference evidence="1" key="1">
    <citation type="submission" date="2018-02" db="EMBL/GenBank/DDBJ databases">
        <title>Rhizophora mucronata_Transcriptome.</title>
        <authorList>
            <person name="Meera S.P."/>
            <person name="Sreeshan A."/>
            <person name="Augustine A."/>
        </authorList>
    </citation>
    <scope>NUCLEOTIDE SEQUENCE</scope>
    <source>
        <tissue evidence="1">Leaf</tissue>
    </source>
</reference>